<proteinExistence type="predicted"/>
<feature type="compositionally biased region" description="Low complexity" evidence="1">
    <location>
        <begin position="177"/>
        <end position="223"/>
    </location>
</feature>
<dbReference type="STRING" id="1095629.A0A0C9XTP0"/>
<reference evidence="2 3" key="1">
    <citation type="submission" date="2014-04" db="EMBL/GenBank/DDBJ databases">
        <authorList>
            <consortium name="DOE Joint Genome Institute"/>
            <person name="Kuo A."/>
            <person name="Kohler A."/>
            <person name="Nagy L.G."/>
            <person name="Floudas D."/>
            <person name="Copeland A."/>
            <person name="Barry K.W."/>
            <person name="Cichocki N."/>
            <person name="Veneault-Fourrey C."/>
            <person name="LaButti K."/>
            <person name="Lindquist E.A."/>
            <person name="Lipzen A."/>
            <person name="Lundell T."/>
            <person name="Morin E."/>
            <person name="Murat C."/>
            <person name="Sun H."/>
            <person name="Tunlid A."/>
            <person name="Henrissat B."/>
            <person name="Grigoriev I.V."/>
            <person name="Hibbett D.S."/>
            <person name="Martin F."/>
            <person name="Nordberg H.P."/>
            <person name="Cantor M.N."/>
            <person name="Hua S.X."/>
        </authorList>
    </citation>
    <scope>NUCLEOTIDE SEQUENCE [LARGE SCALE GENOMIC DNA]</scope>
    <source>
        <strain evidence="2 3">LaAM-08-1</strain>
    </source>
</reference>
<feature type="region of interest" description="Disordered" evidence="1">
    <location>
        <begin position="151"/>
        <end position="236"/>
    </location>
</feature>
<dbReference type="AlphaFoldDB" id="A0A0C9XTP0"/>
<reference evidence="3" key="2">
    <citation type="submission" date="2015-01" db="EMBL/GenBank/DDBJ databases">
        <title>Evolutionary Origins and Diversification of the Mycorrhizal Mutualists.</title>
        <authorList>
            <consortium name="DOE Joint Genome Institute"/>
            <consortium name="Mycorrhizal Genomics Consortium"/>
            <person name="Kohler A."/>
            <person name="Kuo A."/>
            <person name="Nagy L.G."/>
            <person name="Floudas D."/>
            <person name="Copeland A."/>
            <person name="Barry K.W."/>
            <person name="Cichocki N."/>
            <person name="Veneault-Fourrey C."/>
            <person name="LaButti K."/>
            <person name="Lindquist E.A."/>
            <person name="Lipzen A."/>
            <person name="Lundell T."/>
            <person name="Morin E."/>
            <person name="Murat C."/>
            <person name="Riley R."/>
            <person name="Ohm R."/>
            <person name="Sun H."/>
            <person name="Tunlid A."/>
            <person name="Henrissat B."/>
            <person name="Grigoriev I.V."/>
            <person name="Hibbett D.S."/>
            <person name="Martin F."/>
        </authorList>
    </citation>
    <scope>NUCLEOTIDE SEQUENCE [LARGE SCALE GENOMIC DNA]</scope>
    <source>
        <strain evidence="3">LaAM-08-1</strain>
    </source>
</reference>
<evidence type="ECO:0000313" key="3">
    <source>
        <dbReference type="Proteomes" id="UP000054477"/>
    </source>
</evidence>
<sequence length="236" mass="26430">MLRNSSNVTIKGNAKVTNAAADSYICDQVIHNNSPGLGPSPRYTSIPMIFKFPRWTPTHKLERTEIRLELMIATLDEYKSKSTTLPKRWDWLTEKIEEYNEETERLLVLAKEKSFFDLPFKAKVDKHVAAVKELRNSVQQTTRTGLIDRLKRKPEDDNVEPVPCQKCSEAIPQPGNSSEPITTSSEPITTSSEPITTPSEPITTPSEPITTPSEPITMPSEPITMSTAPLQPAITR</sequence>
<protein>
    <submittedName>
        <fullName evidence="2">Uncharacterized protein</fullName>
    </submittedName>
</protein>
<evidence type="ECO:0000256" key="1">
    <source>
        <dbReference type="SAM" id="MobiDB-lite"/>
    </source>
</evidence>
<dbReference type="EMBL" id="KN838649">
    <property type="protein sequence ID" value="KIJ99302.1"/>
    <property type="molecule type" value="Genomic_DNA"/>
</dbReference>
<gene>
    <name evidence="2" type="ORF">K443DRAFT_175307</name>
</gene>
<evidence type="ECO:0000313" key="2">
    <source>
        <dbReference type="EMBL" id="KIJ99302.1"/>
    </source>
</evidence>
<accession>A0A0C9XTP0</accession>
<name>A0A0C9XTP0_9AGAR</name>
<dbReference type="Proteomes" id="UP000054477">
    <property type="component" value="Unassembled WGS sequence"/>
</dbReference>
<dbReference type="HOGENOM" id="CLU_1175585_0_0_1"/>
<keyword evidence="3" id="KW-1185">Reference proteome</keyword>
<organism evidence="2 3">
    <name type="scientific">Laccaria amethystina LaAM-08-1</name>
    <dbReference type="NCBI Taxonomy" id="1095629"/>
    <lineage>
        <taxon>Eukaryota</taxon>
        <taxon>Fungi</taxon>
        <taxon>Dikarya</taxon>
        <taxon>Basidiomycota</taxon>
        <taxon>Agaricomycotina</taxon>
        <taxon>Agaricomycetes</taxon>
        <taxon>Agaricomycetidae</taxon>
        <taxon>Agaricales</taxon>
        <taxon>Agaricineae</taxon>
        <taxon>Hydnangiaceae</taxon>
        <taxon>Laccaria</taxon>
    </lineage>
</organism>